<name>A0A4R3KBC7_9FIRM</name>
<keyword evidence="2" id="KW-1185">Reference proteome</keyword>
<dbReference type="RefSeq" id="WP_132379988.1">
    <property type="nucleotide sequence ID" value="NZ_SLZZ01000006.1"/>
</dbReference>
<dbReference type="AlphaFoldDB" id="A0A4R3KBC7"/>
<proteinExistence type="predicted"/>
<comment type="caution">
    <text evidence="1">The sequence shown here is derived from an EMBL/GenBank/DDBJ whole genome shotgun (WGS) entry which is preliminary data.</text>
</comment>
<dbReference type="Proteomes" id="UP000295726">
    <property type="component" value="Unassembled WGS sequence"/>
</dbReference>
<accession>A0A4R3KBC7</accession>
<evidence type="ECO:0000313" key="1">
    <source>
        <dbReference type="EMBL" id="TCS80303.1"/>
    </source>
</evidence>
<organism evidence="1 2">
    <name type="scientific">Muricomes intestini</name>
    <dbReference type="NCBI Taxonomy" id="1796634"/>
    <lineage>
        <taxon>Bacteria</taxon>
        <taxon>Bacillati</taxon>
        <taxon>Bacillota</taxon>
        <taxon>Clostridia</taxon>
        <taxon>Lachnospirales</taxon>
        <taxon>Lachnospiraceae</taxon>
        <taxon>Muricomes</taxon>
    </lineage>
</organism>
<reference evidence="1 2" key="1">
    <citation type="submission" date="2019-03" db="EMBL/GenBank/DDBJ databases">
        <title>Genomic Encyclopedia of Type Strains, Phase IV (KMG-IV): sequencing the most valuable type-strain genomes for metagenomic binning, comparative biology and taxonomic classification.</title>
        <authorList>
            <person name="Goeker M."/>
        </authorList>
    </citation>
    <scope>NUCLEOTIDE SEQUENCE [LARGE SCALE GENOMIC DNA]</scope>
    <source>
        <strain evidence="1 2">DSM 29489</strain>
    </source>
</reference>
<sequence length="497" mass="56209">MERIYLREARGDVDKKYVGFTPNGSAVKPVHIAGGSLRCIYGKYNRTRNIKKMALVSDAKGNVPSGNDADTIYQELENKELIEDNVTENSVESMRNEMQRLLSVDRGVYVVKGLKDGMISYSAGSKYFLTSKAMYEDAGEFMGSIVRAYCPDLAEYISELLDKGTDAITLLFQPVLEADMEEFTDQNQYEDIPAFQSMNDQMKRFTTGIAEAGSCLLDNLRHHPNPLTQLRLFNFFCIFNLIRYMALLEAFYCGESVRPILLDFSGKSQSFSSVARASEMSYTQMYKSINRFYAWGYAKWLEDDKGYTKDDLLNSETPAYEEGKKVSKTSKEELDALWTLAKERASTLDGEEMYTAFGETMYDMLALEASSHPVNYLRALGNLSGILYPPDKFHPNKRFVVSQDILEMLLRSCVKSSEVISGQDIRKRLWDRFGIIIGGGQFEMTTLHQSGMILQIDEDALEDNFSAFASVLESMDFAEIMADGILQIRLGGTENDR</sequence>
<protein>
    <submittedName>
        <fullName evidence="1">Uncharacterized protein</fullName>
    </submittedName>
</protein>
<gene>
    <name evidence="1" type="ORF">EDD59_106129</name>
</gene>
<dbReference type="EMBL" id="SLZZ01000006">
    <property type="protein sequence ID" value="TCS80303.1"/>
    <property type="molecule type" value="Genomic_DNA"/>
</dbReference>
<dbReference type="OrthoDB" id="5169556at2"/>
<evidence type="ECO:0000313" key="2">
    <source>
        <dbReference type="Proteomes" id="UP000295726"/>
    </source>
</evidence>